<organism evidence="3 4">
    <name type="scientific">Pseudanabaena cinerea FACHB-1277</name>
    <dbReference type="NCBI Taxonomy" id="2949581"/>
    <lineage>
        <taxon>Bacteria</taxon>
        <taxon>Bacillati</taxon>
        <taxon>Cyanobacteriota</taxon>
        <taxon>Cyanophyceae</taxon>
        <taxon>Pseudanabaenales</taxon>
        <taxon>Pseudanabaenaceae</taxon>
        <taxon>Pseudanabaena</taxon>
        <taxon>Pseudanabaena cinerea</taxon>
    </lineage>
</organism>
<accession>A0A926Z6W5</accession>
<dbReference type="Pfam" id="PF07728">
    <property type="entry name" value="AAA_5"/>
    <property type="match status" value="1"/>
</dbReference>
<dbReference type="Proteomes" id="UP000631421">
    <property type="component" value="Unassembled WGS sequence"/>
</dbReference>
<reference evidence="3" key="2">
    <citation type="submission" date="2020-08" db="EMBL/GenBank/DDBJ databases">
        <authorList>
            <person name="Chen M."/>
            <person name="Teng W."/>
            <person name="Zhao L."/>
            <person name="Hu C."/>
            <person name="Zhou Y."/>
            <person name="Han B."/>
            <person name="Song L."/>
            <person name="Shu W."/>
        </authorList>
    </citation>
    <scope>NUCLEOTIDE SEQUENCE</scope>
    <source>
        <strain evidence="3">FACHB-1277</strain>
    </source>
</reference>
<dbReference type="InterPro" id="IPR011704">
    <property type="entry name" value="ATPase_dyneun-rel_AAA"/>
</dbReference>
<feature type="domain" description="AAA+ ATPase" evidence="2">
    <location>
        <begin position="76"/>
        <end position="266"/>
    </location>
</feature>
<dbReference type="Gene3D" id="3.40.50.300">
    <property type="entry name" value="P-loop containing nucleotide triphosphate hydrolases"/>
    <property type="match status" value="1"/>
</dbReference>
<comment type="caution">
    <text evidence="3">The sequence shown here is derived from an EMBL/GenBank/DDBJ whole genome shotgun (WGS) entry which is preliminary data.</text>
</comment>
<dbReference type="GO" id="GO:0005524">
    <property type="term" value="F:ATP binding"/>
    <property type="evidence" value="ECO:0007669"/>
    <property type="project" value="InterPro"/>
</dbReference>
<name>A0A926Z6W5_9CYAN</name>
<sequence length="333" mass="38310">MTSATPPDKDWFIFKGDRQVHAEAIADKLPDPPRWRDFAKQHEQDTEKRVTKKERRGATFHPSQEELEMVNAALYLRRPLLITGKPGTGKTSLAYAVAYELDLGEVLYWPITSRSTLKDGLYSYDAIGRIQDFQLRGKKEDRIGKYIRLGALGTAFIPSDKPRVLLIDEIDKSDIDLPNDLLHIFEDGEFTIPELERIDGEKTIEVRTADRDEFESAYQPTYQVPQGRIRCKQFPLVILTSNNEREFLPAFLRRCLRLDIKDPDFDRLKLIVTTQFGDEELAAAANQLIKDFEKLRDSGEFITSDQLLNAVQMIVKEKVPEGIRDRLLRALDK</sequence>
<dbReference type="EMBL" id="JACJPY010000043">
    <property type="protein sequence ID" value="MBD2151145.1"/>
    <property type="molecule type" value="Genomic_DNA"/>
</dbReference>
<gene>
    <name evidence="3" type="ORF">H6F44_13590</name>
</gene>
<evidence type="ECO:0000256" key="1">
    <source>
        <dbReference type="SAM" id="MobiDB-lite"/>
    </source>
</evidence>
<dbReference type="InterPro" id="IPR027417">
    <property type="entry name" value="P-loop_NTPase"/>
</dbReference>
<dbReference type="AlphaFoldDB" id="A0A926Z6W5"/>
<dbReference type="CDD" id="cd00009">
    <property type="entry name" value="AAA"/>
    <property type="match status" value="1"/>
</dbReference>
<protein>
    <submittedName>
        <fullName evidence="3">MoxR family ATPase</fullName>
    </submittedName>
</protein>
<dbReference type="InterPro" id="IPR003593">
    <property type="entry name" value="AAA+_ATPase"/>
</dbReference>
<dbReference type="RefSeq" id="WP_190351563.1">
    <property type="nucleotide sequence ID" value="NZ_JACJPY010000043.1"/>
</dbReference>
<proteinExistence type="predicted"/>
<evidence type="ECO:0000313" key="4">
    <source>
        <dbReference type="Proteomes" id="UP000631421"/>
    </source>
</evidence>
<dbReference type="GO" id="GO:0016887">
    <property type="term" value="F:ATP hydrolysis activity"/>
    <property type="evidence" value="ECO:0007669"/>
    <property type="project" value="InterPro"/>
</dbReference>
<evidence type="ECO:0000259" key="2">
    <source>
        <dbReference type="SMART" id="SM00382"/>
    </source>
</evidence>
<reference evidence="3" key="1">
    <citation type="journal article" date="2015" name="ISME J.">
        <title>Draft Genome Sequence of Streptomyces incarnatus NRRL8089, which Produces the Nucleoside Antibiotic Sinefungin.</title>
        <authorList>
            <person name="Oshima K."/>
            <person name="Hattori M."/>
            <person name="Shimizu H."/>
            <person name="Fukuda K."/>
            <person name="Nemoto M."/>
            <person name="Inagaki K."/>
            <person name="Tamura T."/>
        </authorList>
    </citation>
    <scope>NUCLEOTIDE SEQUENCE</scope>
    <source>
        <strain evidence="3">FACHB-1277</strain>
    </source>
</reference>
<keyword evidence="4" id="KW-1185">Reference proteome</keyword>
<dbReference type="SUPFAM" id="SSF52540">
    <property type="entry name" value="P-loop containing nucleoside triphosphate hydrolases"/>
    <property type="match status" value="1"/>
</dbReference>
<dbReference type="SMART" id="SM00382">
    <property type="entry name" value="AAA"/>
    <property type="match status" value="1"/>
</dbReference>
<feature type="region of interest" description="Disordered" evidence="1">
    <location>
        <begin position="29"/>
        <end position="56"/>
    </location>
</feature>
<feature type="compositionally biased region" description="Basic and acidic residues" evidence="1">
    <location>
        <begin position="29"/>
        <end position="49"/>
    </location>
</feature>
<evidence type="ECO:0000313" key="3">
    <source>
        <dbReference type="EMBL" id="MBD2151145.1"/>
    </source>
</evidence>